<gene>
    <name evidence="1" type="ORF">cpu_03480</name>
</gene>
<sequence>MVQIHDTPEVMFLSQIIYHWYDRDHKDGKQIFDGNNLFSGSWQTVKQDVAVVFVPLNSCVHRKKIAKNEECAD</sequence>
<dbReference type="AlphaFoldDB" id="A0A1L8CSD8"/>
<protein>
    <submittedName>
        <fullName evidence="1">Uncharacterized protein</fullName>
    </submittedName>
</protein>
<keyword evidence="2" id="KW-1185">Reference proteome</keyword>
<accession>A0A1L8CSD8</accession>
<dbReference type="STRING" id="870242.cpu_03480"/>
<proteinExistence type="predicted"/>
<organism evidence="1 2">
    <name type="scientific">Carboxydothermus pertinax</name>
    <dbReference type="NCBI Taxonomy" id="870242"/>
    <lineage>
        <taxon>Bacteria</taxon>
        <taxon>Bacillati</taxon>
        <taxon>Bacillota</taxon>
        <taxon>Clostridia</taxon>
        <taxon>Thermoanaerobacterales</taxon>
        <taxon>Thermoanaerobacteraceae</taxon>
        <taxon>Carboxydothermus</taxon>
    </lineage>
</organism>
<dbReference type="Proteomes" id="UP000187485">
    <property type="component" value="Unassembled WGS sequence"/>
</dbReference>
<comment type="caution">
    <text evidence="1">The sequence shown here is derived from an EMBL/GenBank/DDBJ whole genome shotgun (WGS) entry which is preliminary data.</text>
</comment>
<name>A0A1L8CSD8_9THEO</name>
<dbReference type="EMBL" id="BDJK01000006">
    <property type="protein sequence ID" value="GAV21838.1"/>
    <property type="molecule type" value="Genomic_DNA"/>
</dbReference>
<evidence type="ECO:0000313" key="1">
    <source>
        <dbReference type="EMBL" id="GAV21838.1"/>
    </source>
</evidence>
<reference evidence="2" key="1">
    <citation type="submission" date="2016-12" db="EMBL/GenBank/DDBJ databases">
        <title>Draft Genome Sequences od Carboxydothermus pertinax and islandicus, Hydrogenogenic Carboxydotrophic Bacteria.</title>
        <authorList>
            <person name="Fukuyama Y."/>
            <person name="Ohmae K."/>
            <person name="Yoneda Y."/>
            <person name="Yoshida T."/>
            <person name="Sako Y."/>
        </authorList>
    </citation>
    <scope>NUCLEOTIDE SEQUENCE [LARGE SCALE GENOMIC DNA]</scope>
    <source>
        <strain evidence="2">Ug1</strain>
    </source>
</reference>
<evidence type="ECO:0000313" key="2">
    <source>
        <dbReference type="Proteomes" id="UP000187485"/>
    </source>
</evidence>